<sequence>MSVARSGRMESQQREPWWELVWSPGNVSHGGRSNRVPATIESWQRESWWEVKDDGGRRASSDKIDLYKTRQFIKLFQAAHPGWAATVQLPSDRGTTLLNTLPCCIALSKGRKGSFLLARENKSSTVSQDYTEYSPPGAVTKDHGDCGVRFATFSRDNGIRGRPTQFTVDMDDAFSCTGILSSWPSNMWAQSWDALTDIVVHDIDLGAALAGKNYTVQDMVRRAEDFYTSLGLEPMTSTFWAKSQVEGVSNTTCHGTAANMYTPRDYRWHYSRYCACCICTDNHEPVSITTHQKVQADAGVCLLVLTSLFRGMGRHTQYEEDDIAECPVSKLRRDMSCQHWWDINDSIRDVINGDVIELVDVIFTTGSNLDNTLMENIPISPNTNSYHKCSKFRSSGNVGPAAQTGKNQKENKKPSEKCTFEAIWKLQDCCHIRLVCSLGYMALGHRGEEENGIVLDKKGEYLEKVANLTRVGIEMGLQVGKYL</sequence>
<protein>
    <submittedName>
        <fullName evidence="5">Uncharacterized protein</fullName>
    </submittedName>
</protein>
<dbReference type="PANTHER" id="PTHR10514">
    <property type="entry name" value="ANGIOTENSIN-CONVERTING ENZYME"/>
    <property type="match status" value="1"/>
</dbReference>
<evidence type="ECO:0000256" key="3">
    <source>
        <dbReference type="ARBA" id="ARBA00023157"/>
    </source>
</evidence>
<dbReference type="GO" id="GO:0008241">
    <property type="term" value="F:peptidyl-dipeptidase activity"/>
    <property type="evidence" value="ECO:0007669"/>
    <property type="project" value="InterPro"/>
</dbReference>
<organism evidence="5">
    <name type="scientific">Timema shepardi</name>
    <name type="common">Walking stick</name>
    <dbReference type="NCBI Taxonomy" id="629360"/>
    <lineage>
        <taxon>Eukaryota</taxon>
        <taxon>Metazoa</taxon>
        <taxon>Ecdysozoa</taxon>
        <taxon>Arthropoda</taxon>
        <taxon>Hexapoda</taxon>
        <taxon>Insecta</taxon>
        <taxon>Pterygota</taxon>
        <taxon>Neoptera</taxon>
        <taxon>Polyneoptera</taxon>
        <taxon>Phasmatodea</taxon>
        <taxon>Timematodea</taxon>
        <taxon>Timematoidea</taxon>
        <taxon>Timematidae</taxon>
        <taxon>Timema</taxon>
    </lineage>
</organism>
<keyword evidence="4" id="KW-0325">Glycoprotein</keyword>
<dbReference type="GO" id="GO:0008237">
    <property type="term" value="F:metallopeptidase activity"/>
    <property type="evidence" value="ECO:0007669"/>
    <property type="project" value="InterPro"/>
</dbReference>
<evidence type="ECO:0000256" key="2">
    <source>
        <dbReference type="ARBA" id="ARBA00022729"/>
    </source>
</evidence>
<gene>
    <name evidence="5" type="ORF">TSIB3V08_LOCUS6978</name>
</gene>
<name>A0A7R9G235_TIMSH</name>
<dbReference type="AlphaFoldDB" id="A0A7R9G235"/>
<evidence type="ECO:0000256" key="1">
    <source>
        <dbReference type="ARBA" id="ARBA00008139"/>
    </source>
</evidence>
<evidence type="ECO:0000313" key="5">
    <source>
        <dbReference type="EMBL" id="CAD7262882.1"/>
    </source>
</evidence>
<reference evidence="5" key="1">
    <citation type="submission" date="2020-11" db="EMBL/GenBank/DDBJ databases">
        <authorList>
            <person name="Tran Van P."/>
        </authorList>
    </citation>
    <scope>NUCLEOTIDE SEQUENCE</scope>
</reference>
<dbReference type="GO" id="GO:0016020">
    <property type="term" value="C:membrane"/>
    <property type="evidence" value="ECO:0007669"/>
    <property type="project" value="InterPro"/>
</dbReference>
<proteinExistence type="inferred from homology"/>
<dbReference type="InterPro" id="IPR001548">
    <property type="entry name" value="Peptidase_M2"/>
</dbReference>
<dbReference type="PANTHER" id="PTHR10514:SF27">
    <property type="entry name" value="ANGIOTENSIN-CONVERTING ENZYME"/>
    <property type="match status" value="1"/>
</dbReference>
<dbReference type="GO" id="GO:0006508">
    <property type="term" value="P:proteolysis"/>
    <property type="evidence" value="ECO:0007669"/>
    <property type="project" value="InterPro"/>
</dbReference>
<comment type="similarity">
    <text evidence="1">Belongs to the peptidase M2 family.</text>
</comment>
<evidence type="ECO:0000256" key="4">
    <source>
        <dbReference type="ARBA" id="ARBA00023180"/>
    </source>
</evidence>
<accession>A0A7R9G235</accession>
<dbReference type="EMBL" id="OC003155">
    <property type="protein sequence ID" value="CAD7262882.1"/>
    <property type="molecule type" value="Genomic_DNA"/>
</dbReference>
<keyword evidence="3" id="KW-1015">Disulfide bond</keyword>
<dbReference type="Pfam" id="PF01401">
    <property type="entry name" value="Peptidase_M2"/>
    <property type="match status" value="1"/>
</dbReference>
<dbReference type="SUPFAM" id="SSF55486">
    <property type="entry name" value="Metalloproteases ('zincins'), catalytic domain"/>
    <property type="match status" value="1"/>
</dbReference>
<keyword evidence="2" id="KW-0732">Signal</keyword>